<dbReference type="Proteomes" id="UP001165541">
    <property type="component" value="Unassembled WGS sequence"/>
</dbReference>
<dbReference type="InterPro" id="IPR011613">
    <property type="entry name" value="GH15-like"/>
</dbReference>
<feature type="domain" description="Trehalase-like N-terminal" evidence="3">
    <location>
        <begin position="11"/>
        <end position="162"/>
    </location>
</feature>
<dbReference type="Pfam" id="PF00723">
    <property type="entry name" value="Glyco_hydro_15"/>
    <property type="match status" value="1"/>
</dbReference>
<dbReference type="PANTHER" id="PTHR31616:SF10">
    <property type="entry name" value="TREHALASE"/>
    <property type="match status" value="1"/>
</dbReference>
<dbReference type="EMBL" id="JAMKFE010000010">
    <property type="protein sequence ID" value="MCM5681250.1"/>
    <property type="molecule type" value="Genomic_DNA"/>
</dbReference>
<reference evidence="4" key="1">
    <citation type="submission" date="2022-05" db="EMBL/GenBank/DDBJ databases">
        <title>Schlegelella sp. nov., isolated from mangrove soil.</title>
        <authorList>
            <person name="Liu Y."/>
            <person name="Ge X."/>
            <person name="Liu W."/>
        </authorList>
    </citation>
    <scope>NUCLEOTIDE SEQUENCE</scope>
    <source>
        <strain evidence="4">S2-27</strain>
    </source>
</reference>
<dbReference type="PANTHER" id="PTHR31616">
    <property type="entry name" value="TREHALASE"/>
    <property type="match status" value="1"/>
</dbReference>
<feature type="domain" description="GH15-like" evidence="2">
    <location>
        <begin position="246"/>
        <end position="600"/>
    </location>
</feature>
<evidence type="ECO:0000259" key="2">
    <source>
        <dbReference type="Pfam" id="PF00723"/>
    </source>
</evidence>
<comment type="caution">
    <text evidence="4">The sequence shown here is derived from an EMBL/GenBank/DDBJ whole genome shotgun (WGS) entry which is preliminary data.</text>
</comment>
<keyword evidence="5" id="KW-1185">Reference proteome</keyword>
<sequence>MDSSRLSGRYRPIADYALIGDGHCTALVARDGSIDWCCMPAMDADSCFGRLLDARLGGHCQISVEGQDVPPQRRYEPDTMVLTTRFSAPGGQAELHDFFPMLEASGRRETGRLARVVRCTSGQVDVRIEIVPRFDFGEIIPDMRERRPGLYTACGSNKGLLIQCDSNRLRLTDARDALTGSVRLREGEKLRLSIRFVAPEQLEQAADVAGDECGPLDDELRRTMQSWRTWASSMLAPFAQDPLTSRSALVLKALTYEPTGAMVAAATTSLPESPGGARNWDYRYSWVRDSVLAVRALHAVGIEREANRFRSFIERSAAGSAQQLQVMYGVDGKRRLTEVVLDWLEGYEGSRPVRIGNRAAQQMQLDVYGTLLELAWIWHDESRPLDPCYWRFLADAVDAVCLRWHEPDHGIWEFRDRSRHFVHSKAMCWVALERGCQLAREHGFDAPLAHWRDNRDAVRTEIEQRGYDARRGVFVQAFDEPHLDAAALLLPPFGFIAYDDPRMLRTVQALIDELEHDGLLLRYRSPDGFASPEGVFLPCTFWLVRCLAHQGRVEDAWRYYRRATSCANDLGLFSEEYDAVQHRMLGNFPQVLTHVSQMTALRALVRAAGDAQGDGKLRNAGGKPAGTATSSAPAGPPAPPRPGETTAA</sequence>
<dbReference type="InterPro" id="IPR045582">
    <property type="entry name" value="Trehalase-like_N"/>
</dbReference>
<proteinExistence type="predicted"/>
<dbReference type="InterPro" id="IPR008928">
    <property type="entry name" value="6-hairpin_glycosidase_sf"/>
</dbReference>
<dbReference type="Pfam" id="PF19291">
    <property type="entry name" value="TREH_N"/>
    <property type="match status" value="1"/>
</dbReference>
<dbReference type="InterPro" id="IPR012341">
    <property type="entry name" value="6hp_glycosidase-like_sf"/>
</dbReference>
<feature type="region of interest" description="Disordered" evidence="1">
    <location>
        <begin position="612"/>
        <end position="648"/>
    </location>
</feature>
<evidence type="ECO:0000259" key="3">
    <source>
        <dbReference type="Pfam" id="PF19291"/>
    </source>
</evidence>
<evidence type="ECO:0000256" key="1">
    <source>
        <dbReference type="SAM" id="MobiDB-lite"/>
    </source>
</evidence>
<evidence type="ECO:0000313" key="5">
    <source>
        <dbReference type="Proteomes" id="UP001165541"/>
    </source>
</evidence>
<dbReference type="SUPFAM" id="SSF48208">
    <property type="entry name" value="Six-hairpin glycosidases"/>
    <property type="match status" value="1"/>
</dbReference>
<keyword evidence="4" id="KW-0378">Hydrolase</keyword>
<gene>
    <name evidence="4" type="ORF">M8A51_17115</name>
</gene>
<dbReference type="Gene3D" id="1.50.10.10">
    <property type="match status" value="1"/>
</dbReference>
<dbReference type="GO" id="GO:0016787">
    <property type="term" value="F:hydrolase activity"/>
    <property type="evidence" value="ECO:0007669"/>
    <property type="project" value="UniProtKB-KW"/>
</dbReference>
<dbReference type="RefSeq" id="WP_251779728.1">
    <property type="nucleotide sequence ID" value="NZ_JAMKFE010000010.1"/>
</dbReference>
<name>A0ABT0YR95_9BURK</name>
<organism evidence="4 5">
    <name type="scientific">Caldimonas mangrovi</name>
    <dbReference type="NCBI Taxonomy" id="2944811"/>
    <lineage>
        <taxon>Bacteria</taxon>
        <taxon>Pseudomonadati</taxon>
        <taxon>Pseudomonadota</taxon>
        <taxon>Betaproteobacteria</taxon>
        <taxon>Burkholderiales</taxon>
        <taxon>Sphaerotilaceae</taxon>
        <taxon>Caldimonas</taxon>
    </lineage>
</organism>
<evidence type="ECO:0000313" key="4">
    <source>
        <dbReference type="EMBL" id="MCM5681250.1"/>
    </source>
</evidence>
<protein>
    <submittedName>
        <fullName evidence="4">Glycoside hydrolase family 15 protein</fullName>
    </submittedName>
</protein>
<accession>A0ABT0YR95</accession>